<protein>
    <submittedName>
        <fullName evidence="2">Uncharacterized protein</fullName>
    </submittedName>
</protein>
<evidence type="ECO:0000256" key="1">
    <source>
        <dbReference type="SAM" id="MobiDB-lite"/>
    </source>
</evidence>
<name>A0A6G1I925_9PEZI</name>
<feature type="compositionally biased region" description="Polar residues" evidence="1">
    <location>
        <begin position="183"/>
        <end position="192"/>
    </location>
</feature>
<dbReference type="Proteomes" id="UP000799640">
    <property type="component" value="Unassembled WGS sequence"/>
</dbReference>
<reference evidence="2" key="1">
    <citation type="journal article" date="2020" name="Stud. Mycol.">
        <title>101 Dothideomycetes genomes: a test case for predicting lifestyles and emergence of pathogens.</title>
        <authorList>
            <person name="Haridas S."/>
            <person name="Albert R."/>
            <person name="Binder M."/>
            <person name="Bloem J."/>
            <person name="Labutti K."/>
            <person name="Salamov A."/>
            <person name="Andreopoulos B."/>
            <person name="Baker S."/>
            <person name="Barry K."/>
            <person name="Bills G."/>
            <person name="Bluhm B."/>
            <person name="Cannon C."/>
            <person name="Castanera R."/>
            <person name="Culley D."/>
            <person name="Daum C."/>
            <person name="Ezra D."/>
            <person name="Gonzalez J."/>
            <person name="Henrissat B."/>
            <person name="Kuo A."/>
            <person name="Liang C."/>
            <person name="Lipzen A."/>
            <person name="Lutzoni F."/>
            <person name="Magnuson J."/>
            <person name="Mondo S."/>
            <person name="Nolan M."/>
            <person name="Ohm R."/>
            <person name="Pangilinan J."/>
            <person name="Park H.-J."/>
            <person name="Ramirez L."/>
            <person name="Alfaro M."/>
            <person name="Sun H."/>
            <person name="Tritt A."/>
            <person name="Yoshinaga Y."/>
            <person name="Zwiers L.-H."/>
            <person name="Turgeon B."/>
            <person name="Goodwin S."/>
            <person name="Spatafora J."/>
            <person name="Crous P."/>
            <person name="Grigoriev I."/>
        </authorList>
    </citation>
    <scope>NUCLEOTIDE SEQUENCE</scope>
    <source>
        <strain evidence="2">CBS 262.69</strain>
    </source>
</reference>
<sequence length="400" mass="42804">MSSPPTPPLSSLSFPPPALTHQNTAYNNHNSRYHLAPTSPAPPASSETWLSKRLPLLTPSPPPTPPSSRPQTPYFPVLSARPETPPPTQRQHSQASTASRAGPRAKSASRALWGGLFTGTSAPVAVGVGLSQAPTPAPRDEHQAYTAHSRTTSTASIASSRQSSSPRAEDEAMDPFTARPHPTQRSSHTHTLSAPKKLSSWFSRPSRPAAQTQRQEGEDPLLRPPMELLLPSGEHDPLDPSAYNDLLAQAVGVIVQLQEKNRVQEGKLRDALAEVDVRGEEVERLRRGDDGSAREQMRRTSIRVVPFESGMLPVRERRKRGSDASLGGDSGIGSEAETDEGSVGSGVEGMAERVKIVRVETGEECASGVRAENAALRARVRELEEVVDGCLGLVAGVGGR</sequence>
<feature type="compositionally biased region" description="Polar residues" evidence="1">
    <location>
        <begin position="20"/>
        <end position="30"/>
    </location>
</feature>
<keyword evidence="3" id="KW-1185">Reference proteome</keyword>
<organism evidence="2 3">
    <name type="scientific">Trichodelitschia bisporula</name>
    <dbReference type="NCBI Taxonomy" id="703511"/>
    <lineage>
        <taxon>Eukaryota</taxon>
        <taxon>Fungi</taxon>
        <taxon>Dikarya</taxon>
        <taxon>Ascomycota</taxon>
        <taxon>Pezizomycotina</taxon>
        <taxon>Dothideomycetes</taxon>
        <taxon>Dothideomycetes incertae sedis</taxon>
        <taxon>Phaeotrichales</taxon>
        <taxon>Phaeotrichaceae</taxon>
        <taxon>Trichodelitschia</taxon>
    </lineage>
</organism>
<feature type="compositionally biased region" description="Pro residues" evidence="1">
    <location>
        <begin position="1"/>
        <end position="18"/>
    </location>
</feature>
<feature type="compositionally biased region" description="Low complexity" evidence="1">
    <location>
        <begin position="146"/>
        <end position="166"/>
    </location>
</feature>
<feature type="region of interest" description="Disordered" evidence="1">
    <location>
        <begin position="128"/>
        <end position="227"/>
    </location>
</feature>
<feature type="region of interest" description="Disordered" evidence="1">
    <location>
        <begin position="314"/>
        <end position="347"/>
    </location>
</feature>
<evidence type="ECO:0000313" key="3">
    <source>
        <dbReference type="Proteomes" id="UP000799640"/>
    </source>
</evidence>
<dbReference type="AlphaFoldDB" id="A0A6G1I925"/>
<feature type="compositionally biased region" description="Polar residues" evidence="1">
    <location>
        <begin position="89"/>
        <end position="99"/>
    </location>
</feature>
<accession>A0A6G1I925</accession>
<dbReference type="OrthoDB" id="5377009at2759"/>
<dbReference type="EMBL" id="ML996688">
    <property type="protein sequence ID" value="KAF2404813.1"/>
    <property type="molecule type" value="Genomic_DNA"/>
</dbReference>
<evidence type="ECO:0000313" key="2">
    <source>
        <dbReference type="EMBL" id="KAF2404813.1"/>
    </source>
</evidence>
<feature type="region of interest" description="Disordered" evidence="1">
    <location>
        <begin position="1"/>
        <end position="112"/>
    </location>
</feature>
<gene>
    <name evidence="2" type="ORF">EJ06DRAFT_220511</name>
</gene>
<proteinExistence type="predicted"/>
<feature type="compositionally biased region" description="Pro residues" evidence="1">
    <location>
        <begin position="58"/>
        <end position="68"/>
    </location>
</feature>